<reference evidence="1 2" key="1">
    <citation type="journal article" date="2016" name="J. Virol.">
        <title>Concurrence of Iridovirus, Polyomavirus, and a Unique Member of a New Group of Fish Papillomaviruses in Lymphocystis Disease-Affected Gilthead Sea Bream.</title>
        <authorList>
            <person name="Lopez-Bueno A."/>
            <person name="Mavian C."/>
            <person name="Labella A.M."/>
            <person name="Castro D."/>
            <person name="Borrego J.J."/>
            <person name="Alcami A."/>
            <person name="Alejo A."/>
        </authorList>
    </citation>
    <scope>NUCLEOTIDE SEQUENCE [LARGE SCALE GENOMIC DNA]</scope>
    <source>
        <strain evidence="1">SA9</strain>
    </source>
</reference>
<accession>A0A1B2RW92</accession>
<evidence type="ECO:0000313" key="1">
    <source>
        <dbReference type="EMBL" id="AOC55257.1"/>
    </source>
</evidence>
<dbReference type="EMBL" id="KX643370">
    <property type="protein sequence ID" value="AOC55257.1"/>
    <property type="molecule type" value="Genomic_DNA"/>
</dbReference>
<dbReference type="OrthoDB" id="22754at10239"/>
<evidence type="ECO:0000313" key="2">
    <source>
        <dbReference type="Proteomes" id="UP000149121"/>
    </source>
</evidence>
<proteinExistence type="predicted"/>
<gene>
    <name evidence="1" type="ORF">LCDVSa173L</name>
</gene>
<keyword evidence="2" id="KW-1185">Reference proteome</keyword>
<name>A0A1B2RW92_9VIRU</name>
<protein>
    <submittedName>
        <fullName evidence="1">Uncharacterized protein</fullName>
    </submittedName>
</protein>
<dbReference type="KEGG" id="vg:30902749"/>
<sequence length="110" mass="12820">MDKLTRCLCQDNELPKKSDWKITASPKYGSEIMRKFNLTGTPVRIFSAANHIFIQYKNVLNKNCTVVVCQTFFLLIAVTIDDVIHVRDQRIIDYIRLIQNHNVVKKKLLI</sequence>
<organism evidence="1 2">
    <name type="scientific">Lymphocystis disease virus 3</name>
    <dbReference type="NCBI Taxonomy" id="2560566"/>
    <lineage>
        <taxon>Viruses</taxon>
        <taxon>Varidnaviria</taxon>
        <taxon>Bamfordvirae</taxon>
        <taxon>Nucleocytoviricota</taxon>
        <taxon>Megaviricetes</taxon>
        <taxon>Pimascovirales</taxon>
        <taxon>Pimascovirales incertae sedis</taxon>
        <taxon>Iridoviridae</taxon>
        <taxon>Alphairidovirinae</taxon>
        <taxon>Lymphocystivirus</taxon>
        <taxon>Lymphocystivirus sparus1</taxon>
    </lineage>
</organism>
<dbReference type="Proteomes" id="UP000149121">
    <property type="component" value="Segment"/>
</dbReference>